<evidence type="ECO:0000259" key="1">
    <source>
        <dbReference type="Pfam" id="PF00149"/>
    </source>
</evidence>
<organism evidence="2 3">
    <name type="scientific">Arenicella chitinivorans</name>
    <dbReference type="NCBI Taxonomy" id="1329800"/>
    <lineage>
        <taxon>Bacteria</taxon>
        <taxon>Pseudomonadati</taxon>
        <taxon>Pseudomonadota</taxon>
        <taxon>Gammaproteobacteria</taxon>
        <taxon>Arenicellales</taxon>
        <taxon>Arenicellaceae</taxon>
        <taxon>Arenicella</taxon>
    </lineage>
</organism>
<protein>
    <submittedName>
        <fullName evidence="2">Metallophosphoesterase</fullName>
    </submittedName>
</protein>
<accession>A0A918RFK3</accession>
<dbReference type="Proteomes" id="UP000614811">
    <property type="component" value="Unassembled WGS sequence"/>
</dbReference>
<dbReference type="InterPro" id="IPR004843">
    <property type="entry name" value="Calcineurin-like_PHP"/>
</dbReference>
<dbReference type="Gene3D" id="3.60.21.10">
    <property type="match status" value="1"/>
</dbReference>
<name>A0A918RFK3_9GAMM</name>
<dbReference type="EMBL" id="BMXA01000001">
    <property type="protein sequence ID" value="GGZ95996.1"/>
    <property type="molecule type" value="Genomic_DNA"/>
</dbReference>
<reference evidence="2" key="1">
    <citation type="journal article" date="2014" name="Int. J. Syst. Evol. Microbiol.">
        <title>Complete genome sequence of Corynebacterium casei LMG S-19264T (=DSM 44701T), isolated from a smear-ripened cheese.</title>
        <authorList>
            <consortium name="US DOE Joint Genome Institute (JGI-PGF)"/>
            <person name="Walter F."/>
            <person name="Albersmeier A."/>
            <person name="Kalinowski J."/>
            <person name="Ruckert C."/>
        </authorList>
    </citation>
    <scope>NUCLEOTIDE SEQUENCE</scope>
    <source>
        <strain evidence="2">KCTC 12711</strain>
    </source>
</reference>
<reference evidence="2" key="2">
    <citation type="submission" date="2020-09" db="EMBL/GenBank/DDBJ databases">
        <authorList>
            <person name="Sun Q."/>
            <person name="Kim S."/>
        </authorList>
    </citation>
    <scope>NUCLEOTIDE SEQUENCE</scope>
    <source>
        <strain evidence="2">KCTC 12711</strain>
    </source>
</reference>
<feature type="domain" description="Calcineurin-like phosphoesterase" evidence="1">
    <location>
        <begin position="97"/>
        <end position="317"/>
    </location>
</feature>
<evidence type="ECO:0000313" key="2">
    <source>
        <dbReference type="EMBL" id="GGZ95996.1"/>
    </source>
</evidence>
<dbReference type="InterPro" id="IPR029052">
    <property type="entry name" value="Metallo-depent_PP-like"/>
</dbReference>
<proteinExistence type="predicted"/>
<comment type="caution">
    <text evidence="2">The sequence shown here is derived from an EMBL/GenBank/DDBJ whole genome shotgun (WGS) entry which is preliminary data.</text>
</comment>
<evidence type="ECO:0000313" key="3">
    <source>
        <dbReference type="Proteomes" id="UP000614811"/>
    </source>
</evidence>
<dbReference type="PANTHER" id="PTHR46546">
    <property type="entry name" value="SHEWANELLA-LIKE PROTEIN PHOSPHATASE 1"/>
    <property type="match status" value="1"/>
</dbReference>
<dbReference type="PANTHER" id="PTHR46546:SF4">
    <property type="entry name" value="SHEWANELLA-LIKE PROTEIN PHOSPHATASE 1"/>
    <property type="match status" value="1"/>
</dbReference>
<dbReference type="GO" id="GO:0016787">
    <property type="term" value="F:hydrolase activity"/>
    <property type="evidence" value="ECO:0007669"/>
    <property type="project" value="InterPro"/>
</dbReference>
<keyword evidence="3" id="KW-1185">Reference proteome</keyword>
<gene>
    <name evidence="2" type="ORF">GCM10008090_00220</name>
</gene>
<sequence>MLVIAYVVGADIHYGDNPLASKVGDEGPHVFYQGDNVVVSYIRGGKESGFSIESTTYPADSSISAEVQFPLDGSRFSVEIHPDVGMPPPSEYQTTAPILVISDVESNFKAMRDFLIAQDVITTELSWAFGSGHLVLTGDFVDRGFSTTQVLWLIYKLEQEAASVGGKVHYILGNHEVKNLQGNYLKAAYKYTYIAGILGLHQHELFADSALLGRWLASKNAVEKINDTLFLHGGIAPQIAAQNLSLSQINNIVRAAYRTQYFNQPEEETKPEDVLNSTTLGVVWYRGLLAGKLVQTDVDQVLAAFDVRAMVVGHTPQHRVSSLYEGSVFAVNVKHPTDYRGTFPSRRSEGLYIHNRRFYRALDDGRRLLL</sequence>
<dbReference type="AlphaFoldDB" id="A0A918RFK3"/>
<dbReference type="Pfam" id="PF00149">
    <property type="entry name" value="Metallophos"/>
    <property type="match status" value="1"/>
</dbReference>
<dbReference type="SUPFAM" id="SSF56300">
    <property type="entry name" value="Metallo-dependent phosphatases"/>
    <property type="match status" value="1"/>
</dbReference>